<dbReference type="Pfam" id="PF00557">
    <property type="entry name" value="Peptidase_M24"/>
    <property type="match status" value="1"/>
</dbReference>
<dbReference type="InterPro" id="IPR000994">
    <property type="entry name" value="Pept_M24"/>
</dbReference>
<dbReference type="Pfam" id="PF16189">
    <property type="entry name" value="Creatinase_N_2"/>
    <property type="match status" value="1"/>
</dbReference>
<keyword evidence="3" id="KW-0378">Hydrolase</keyword>
<evidence type="ECO:0000259" key="6">
    <source>
        <dbReference type="Pfam" id="PF16188"/>
    </source>
</evidence>
<dbReference type="SUPFAM" id="SSF53092">
    <property type="entry name" value="Creatinase/prolidase N-terminal domain"/>
    <property type="match status" value="2"/>
</dbReference>
<accession>A0A7G9GJ83</accession>
<feature type="domain" description="Peptidase M24 C-terminal" evidence="6">
    <location>
        <begin position="536"/>
        <end position="596"/>
    </location>
</feature>
<dbReference type="InterPro" id="IPR032416">
    <property type="entry name" value="Peptidase_M24_C"/>
</dbReference>
<dbReference type="Gene3D" id="3.90.230.10">
    <property type="entry name" value="Creatinase/methionine aminopeptidase superfamily"/>
    <property type="match status" value="1"/>
</dbReference>
<dbReference type="GO" id="GO:0070006">
    <property type="term" value="F:metalloaminopeptidase activity"/>
    <property type="evidence" value="ECO:0007669"/>
    <property type="project" value="InterPro"/>
</dbReference>
<dbReference type="InterPro" id="IPR029149">
    <property type="entry name" value="Creatin/AminoP/Spt16_N"/>
</dbReference>
<dbReference type="SUPFAM" id="SSF55920">
    <property type="entry name" value="Creatinase/aminopeptidase"/>
    <property type="match status" value="1"/>
</dbReference>
<reference evidence="7 8" key="1">
    <citation type="submission" date="2020-08" db="EMBL/GenBank/DDBJ databases">
        <authorList>
            <person name="Liu C."/>
            <person name="Sun Q."/>
        </authorList>
    </citation>
    <scope>NUCLEOTIDE SEQUENCE [LARGE SCALE GENOMIC DNA]</scope>
    <source>
        <strain evidence="7 8">NSJ-61</strain>
    </source>
</reference>
<dbReference type="CDD" id="cd01085">
    <property type="entry name" value="APP"/>
    <property type="match status" value="1"/>
</dbReference>
<evidence type="ECO:0000259" key="4">
    <source>
        <dbReference type="Pfam" id="PF00557"/>
    </source>
</evidence>
<evidence type="ECO:0000313" key="8">
    <source>
        <dbReference type="Proteomes" id="UP000515856"/>
    </source>
</evidence>
<feature type="domain" description="Creatinase N-terminal" evidence="5">
    <location>
        <begin position="7"/>
        <end position="134"/>
    </location>
</feature>
<dbReference type="KEGG" id="ehn:H9Q80_11285"/>
<comment type="similarity">
    <text evidence="1">Belongs to the peptidase M24B family.</text>
</comment>
<dbReference type="Gene3D" id="3.40.350.10">
    <property type="entry name" value="Creatinase/prolidase N-terminal domain"/>
    <property type="match status" value="2"/>
</dbReference>
<dbReference type="AlphaFoldDB" id="A0A7G9GJ83"/>
<feature type="domain" description="Peptidase M24" evidence="4">
    <location>
        <begin position="311"/>
        <end position="527"/>
    </location>
</feature>
<evidence type="ECO:0000259" key="5">
    <source>
        <dbReference type="Pfam" id="PF01321"/>
    </source>
</evidence>
<dbReference type="Pfam" id="PF16188">
    <property type="entry name" value="Peptidase_M24_C"/>
    <property type="match status" value="1"/>
</dbReference>
<evidence type="ECO:0000256" key="3">
    <source>
        <dbReference type="ARBA" id="ARBA00022801"/>
    </source>
</evidence>
<dbReference type="GO" id="GO:0005737">
    <property type="term" value="C:cytoplasm"/>
    <property type="evidence" value="ECO:0007669"/>
    <property type="project" value="UniProtKB-ARBA"/>
</dbReference>
<protein>
    <submittedName>
        <fullName evidence="7">Aminopeptidase P family protein</fullName>
    </submittedName>
</protein>
<dbReference type="PANTHER" id="PTHR43763:SF6">
    <property type="entry name" value="XAA-PRO AMINOPEPTIDASE 1"/>
    <property type="match status" value="1"/>
</dbReference>
<dbReference type="InterPro" id="IPR050422">
    <property type="entry name" value="X-Pro_aminopeptidase_P"/>
</dbReference>
<dbReference type="InterPro" id="IPR033740">
    <property type="entry name" value="Pept_M24B"/>
</dbReference>
<keyword evidence="7" id="KW-0645">Protease</keyword>
<name>A0A7G9GJ83_9FIRM</name>
<sequence length="596" mass="68394">MTIIEKLNALRTLMKERNLDVYMIPTSDFHETEYVGEHFKARAYMSGFTGSQGTLIVTLDDAALWTDGRYFIQAADQLKDTTITLMKQGEEGVPTIAQYIYDHVTMRGGVGFDGRVMNTKMVKAIMSKLEEKEVHIAYEEDLVGMIWEDRPALPKKQGFFLNVEYSGKSTKDKLADLYDIMKKQGITHHIITSLDDIAWITNMRGWDIARYPVMLAYLILTLDGGVIFVDKEKLNDELIANFEENHIEIKDYNDIYEYVKTFDSDAVIMLDSSVVNYAITQNLNQNIKIEDRVNPSQLMKAMKNEIELENNRKVHIKDAVAMTKFMYWLKTNIGKEKMSEIIASDYLEKLRKAQGAIDLSFNTISAYKEHAAMMHYSATPESDVELKKEGMLLVDSGGQYMEGTTDITRTFVLGEISDEERYWFTTALRSNIALSKAHFLYGCRGMNLDILARGPLWEQGMDYKCGTGHGVGHLLNVHEGPNGFRWKIVPERKDSCVLEEGMTQSNEPGVYEEGKFGIRHENEMVVRKGEKNEYGQFMYFETITFVPFDLDGLDEALLTQYDKEWLNAYHKQVFEKVSPYLSDDEVAWLRKATRAI</sequence>
<dbReference type="EMBL" id="CP060636">
    <property type="protein sequence ID" value="QNM10865.1"/>
    <property type="molecule type" value="Genomic_DNA"/>
</dbReference>
<dbReference type="InterPro" id="IPR036005">
    <property type="entry name" value="Creatinase/aminopeptidase-like"/>
</dbReference>
<dbReference type="RefSeq" id="WP_117454208.1">
    <property type="nucleotide sequence ID" value="NZ_CP060636.1"/>
</dbReference>
<evidence type="ECO:0000256" key="1">
    <source>
        <dbReference type="ARBA" id="ARBA00008766"/>
    </source>
</evidence>
<dbReference type="GO" id="GO:0046872">
    <property type="term" value="F:metal ion binding"/>
    <property type="evidence" value="ECO:0007669"/>
    <property type="project" value="UniProtKB-KW"/>
</dbReference>
<gene>
    <name evidence="7" type="ORF">H9Q80_11285</name>
</gene>
<keyword evidence="7" id="KW-0031">Aminopeptidase</keyword>
<organism evidence="7 8">
    <name type="scientific">[Eubacterium] hominis</name>
    <dbReference type="NCBI Taxonomy" id="2764325"/>
    <lineage>
        <taxon>Bacteria</taxon>
        <taxon>Bacillati</taxon>
        <taxon>Bacillota</taxon>
        <taxon>Erysipelotrichia</taxon>
        <taxon>Erysipelotrichales</taxon>
        <taxon>Erysipelotrichaceae</taxon>
        <taxon>Amedibacillus</taxon>
    </lineage>
</organism>
<dbReference type="FunFam" id="3.40.350.10:FF:000003">
    <property type="entry name" value="Xaa-pro aminopeptidase P"/>
    <property type="match status" value="1"/>
</dbReference>
<evidence type="ECO:0000313" key="7">
    <source>
        <dbReference type="EMBL" id="QNM10865.1"/>
    </source>
</evidence>
<evidence type="ECO:0000256" key="2">
    <source>
        <dbReference type="ARBA" id="ARBA00022723"/>
    </source>
</evidence>
<dbReference type="Proteomes" id="UP000515856">
    <property type="component" value="Chromosome"/>
</dbReference>
<dbReference type="PANTHER" id="PTHR43763">
    <property type="entry name" value="XAA-PRO AMINOPEPTIDASE 1"/>
    <property type="match status" value="1"/>
</dbReference>
<keyword evidence="8" id="KW-1185">Reference proteome</keyword>
<dbReference type="Pfam" id="PF01321">
    <property type="entry name" value="Creatinase_N"/>
    <property type="match status" value="1"/>
</dbReference>
<dbReference type="FunFam" id="3.90.230.10:FF:000009">
    <property type="entry name" value="xaa-Pro aminopeptidase 2"/>
    <property type="match status" value="1"/>
</dbReference>
<dbReference type="InterPro" id="IPR000587">
    <property type="entry name" value="Creatinase_N"/>
</dbReference>
<keyword evidence="2" id="KW-0479">Metal-binding</keyword>
<proteinExistence type="inferred from homology"/>